<dbReference type="EMBL" id="CP130612">
    <property type="protein sequence ID" value="WKW11892.1"/>
    <property type="molecule type" value="Genomic_DNA"/>
</dbReference>
<feature type="transmembrane region" description="Helical" evidence="1">
    <location>
        <begin position="16"/>
        <end position="33"/>
    </location>
</feature>
<accession>A0AA49Q4I5</accession>
<evidence type="ECO:0000313" key="2">
    <source>
        <dbReference type="EMBL" id="WKW11892.1"/>
    </source>
</evidence>
<protein>
    <submittedName>
        <fullName evidence="3">Uncharacterized protein</fullName>
    </submittedName>
</protein>
<keyword evidence="1" id="KW-1133">Transmembrane helix</keyword>
<name>A0AA49Q786_9BACT</name>
<proteinExistence type="predicted"/>
<keyword evidence="1" id="KW-0812">Transmembrane</keyword>
<dbReference type="AlphaFoldDB" id="A0AA49Q786"/>
<dbReference type="Proteomes" id="UP001229955">
    <property type="component" value="Chromosome"/>
</dbReference>
<evidence type="ECO:0000256" key="1">
    <source>
        <dbReference type="SAM" id="Phobius"/>
    </source>
</evidence>
<keyword evidence="4" id="KW-1185">Reference proteome</keyword>
<gene>
    <name evidence="2" type="ORF">Strain138_001160</name>
    <name evidence="3" type="ORF">Strain318_001160</name>
</gene>
<reference evidence="3" key="1">
    <citation type="submission" date="2023-07" db="EMBL/GenBank/DDBJ databases">
        <authorList>
            <person name="Haufschild T."/>
            <person name="Kallscheuer N."/>
            <person name="Hammer J."/>
            <person name="Kohn T."/>
            <person name="Kabuu M."/>
            <person name="Jogler M."/>
            <person name="Wohfarth N."/>
            <person name="Heuer A."/>
            <person name="Rohde M."/>
            <person name="van Teeseling M.C.F."/>
            <person name="Jogler C."/>
        </authorList>
    </citation>
    <scope>NUCLEOTIDE SEQUENCE</scope>
    <source>
        <strain evidence="2">Strain 138</strain>
        <strain evidence="3">Strain 318</strain>
    </source>
</reference>
<keyword evidence="1" id="KW-0472">Membrane</keyword>
<sequence length="47" mass="5592">MRPYRNEYTMLDVPPLVQRFVFPLVVGLGMLLGKYRKYREAPAPHRD</sequence>
<accession>A0AA49Q786</accession>
<dbReference type="KEGG" id="pspc:Strain318_001160"/>
<evidence type="ECO:0000313" key="3">
    <source>
        <dbReference type="EMBL" id="WKW14802.1"/>
    </source>
</evidence>
<organism evidence="3 4">
    <name type="scientific">Pseudogemmatithrix spongiicola</name>
    <dbReference type="NCBI Taxonomy" id="3062599"/>
    <lineage>
        <taxon>Bacteria</taxon>
        <taxon>Pseudomonadati</taxon>
        <taxon>Gemmatimonadota</taxon>
        <taxon>Gemmatimonadia</taxon>
        <taxon>Gemmatimonadales</taxon>
        <taxon>Gemmatimonadaceae</taxon>
        <taxon>Pseudogemmatithrix</taxon>
    </lineage>
</organism>
<evidence type="ECO:0000313" key="4">
    <source>
        <dbReference type="Proteomes" id="UP001229955"/>
    </source>
</evidence>
<dbReference type="RefSeq" id="WP_367887577.1">
    <property type="nucleotide sequence ID" value="NZ_CP130612.1"/>
</dbReference>
<dbReference type="EMBL" id="CP130613">
    <property type="protein sequence ID" value="WKW14802.1"/>
    <property type="molecule type" value="Genomic_DNA"/>
</dbReference>